<dbReference type="GO" id="GO:0008441">
    <property type="term" value="F:3'(2'),5'-bisphosphate nucleotidase activity"/>
    <property type="evidence" value="ECO:0007669"/>
    <property type="project" value="UniProtKB-EC"/>
</dbReference>
<sequence length="302" mass="32095">MNRIPGYEFFGKQAKEIDRSCENRQSPMMRLDDTHPDEIAVRLASIASKAAHLLRGMENALIEQRVKDDGSPSTAADLAAEELIIRHLNEAWPGVPIVAEETASTAHPGEFFFLVDPLDGTRDFIHGTGEYSVNIALIRGDRPLAAAVAAPALSKVWIAGANARTSPMPEAGSDAFEWQDIKVRSAPEGGLIALVSRRHGDIATEACLSVLSIGTRRMTSSAVKFCLIASGEADIYVRCGATMEWDTAAGDHILCCAGGSVVGPGSVPLTYGHEVRGYRNGPFAAMGDTSLAPRLDLPAAAA</sequence>
<dbReference type="SUPFAM" id="SSF56655">
    <property type="entry name" value="Carbohydrate phosphatase"/>
    <property type="match status" value="1"/>
</dbReference>
<accession>A0A1G5CN76</accession>
<dbReference type="Gene3D" id="3.40.190.80">
    <property type="match status" value="1"/>
</dbReference>
<feature type="binding site" evidence="6">
    <location>
        <position position="246"/>
    </location>
    <ligand>
        <name>Mg(2+)</name>
        <dbReference type="ChEBI" id="CHEBI:18420"/>
        <label>1</label>
        <note>catalytic</note>
    </ligand>
</feature>
<dbReference type="GO" id="GO:0000103">
    <property type="term" value="P:sulfate assimilation"/>
    <property type="evidence" value="ECO:0007669"/>
    <property type="project" value="TreeGrafter"/>
</dbReference>
<keyword evidence="2 6" id="KW-0479">Metal-binding</keyword>
<gene>
    <name evidence="7" type="ORF">SAMN02927923_00619</name>
</gene>
<evidence type="ECO:0000313" key="7">
    <source>
        <dbReference type="EMBL" id="SCY03767.1"/>
    </source>
</evidence>
<organism evidence="7 8">
    <name type="scientific">Microvirga guangxiensis</name>
    <dbReference type="NCBI Taxonomy" id="549386"/>
    <lineage>
        <taxon>Bacteria</taxon>
        <taxon>Pseudomonadati</taxon>
        <taxon>Pseudomonadota</taxon>
        <taxon>Alphaproteobacteria</taxon>
        <taxon>Hyphomicrobiales</taxon>
        <taxon>Methylobacteriaceae</taxon>
        <taxon>Microvirga</taxon>
    </lineage>
</organism>
<dbReference type="Gene3D" id="3.30.540.10">
    <property type="entry name" value="Fructose-1,6-Bisphosphatase, subunit A, domain 1"/>
    <property type="match status" value="1"/>
</dbReference>
<dbReference type="InterPro" id="IPR020583">
    <property type="entry name" value="Inositol_monoP_metal-BS"/>
</dbReference>
<evidence type="ECO:0000256" key="3">
    <source>
        <dbReference type="ARBA" id="ARBA00022842"/>
    </source>
</evidence>
<dbReference type="InterPro" id="IPR000760">
    <property type="entry name" value="Inositol_monophosphatase-like"/>
</dbReference>
<comment type="cofactor">
    <cofactor evidence="6">
        <name>Mg(2+)</name>
        <dbReference type="ChEBI" id="CHEBI:18420"/>
    </cofactor>
</comment>
<comment type="catalytic activity">
    <reaction evidence="1">
        <text>adenosine 3',5'-bisphosphate + H2O = AMP + phosphate</text>
        <dbReference type="Rhea" id="RHEA:10040"/>
        <dbReference type="ChEBI" id="CHEBI:15377"/>
        <dbReference type="ChEBI" id="CHEBI:43474"/>
        <dbReference type="ChEBI" id="CHEBI:58343"/>
        <dbReference type="ChEBI" id="CHEBI:456215"/>
        <dbReference type="EC" id="3.1.3.7"/>
    </reaction>
</comment>
<dbReference type="PANTHER" id="PTHR43028:SF5">
    <property type="entry name" value="3'(2'),5'-BISPHOSPHATE NUCLEOTIDASE 1"/>
    <property type="match status" value="1"/>
</dbReference>
<keyword evidence="3 6" id="KW-0460">Magnesium</keyword>
<dbReference type="GO" id="GO:0046872">
    <property type="term" value="F:metal ion binding"/>
    <property type="evidence" value="ECO:0007669"/>
    <property type="project" value="UniProtKB-KW"/>
</dbReference>
<dbReference type="GO" id="GO:0050427">
    <property type="term" value="P:3'-phosphoadenosine 5'-phosphosulfate metabolic process"/>
    <property type="evidence" value="ECO:0007669"/>
    <property type="project" value="TreeGrafter"/>
</dbReference>
<evidence type="ECO:0000256" key="4">
    <source>
        <dbReference type="ARBA" id="ARBA00041694"/>
    </source>
</evidence>
<dbReference type="EMBL" id="FMVJ01000002">
    <property type="protein sequence ID" value="SCY03767.1"/>
    <property type="molecule type" value="Genomic_DNA"/>
</dbReference>
<name>A0A1G5CN76_9HYPH</name>
<proteinExistence type="predicted"/>
<evidence type="ECO:0000256" key="5">
    <source>
        <dbReference type="ARBA" id="ARBA00042530"/>
    </source>
</evidence>
<reference evidence="7 8" key="1">
    <citation type="submission" date="2016-10" db="EMBL/GenBank/DDBJ databases">
        <authorList>
            <person name="de Groot N.N."/>
        </authorList>
    </citation>
    <scope>NUCLEOTIDE SEQUENCE [LARGE SCALE GENOMIC DNA]</scope>
    <source>
        <strain evidence="7 8">CGMCC 1.7666</strain>
    </source>
</reference>
<feature type="binding site" evidence="6">
    <location>
        <position position="119"/>
    </location>
    <ligand>
        <name>Mg(2+)</name>
        <dbReference type="ChEBI" id="CHEBI:18420"/>
        <label>1</label>
        <note>catalytic</note>
    </ligand>
</feature>
<dbReference type="AlphaFoldDB" id="A0A1G5CN76"/>
<evidence type="ECO:0000256" key="2">
    <source>
        <dbReference type="ARBA" id="ARBA00022723"/>
    </source>
</evidence>
<evidence type="ECO:0000256" key="6">
    <source>
        <dbReference type="PIRSR" id="PIRSR600760-2"/>
    </source>
</evidence>
<dbReference type="Proteomes" id="UP000199569">
    <property type="component" value="Unassembled WGS sequence"/>
</dbReference>
<dbReference type="RefSeq" id="WP_244510362.1">
    <property type="nucleotide sequence ID" value="NZ_FMVJ01000002.1"/>
</dbReference>
<protein>
    <recommendedName>
        <fullName evidence="4">3'(2'),5-bisphosphonucleoside 3'(2')-phosphohydrolase</fullName>
    </recommendedName>
    <alternativeName>
        <fullName evidence="5">DPNPase</fullName>
    </alternativeName>
</protein>
<evidence type="ECO:0000313" key="8">
    <source>
        <dbReference type="Proteomes" id="UP000199569"/>
    </source>
</evidence>
<dbReference type="CDD" id="cd01638">
    <property type="entry name" value="CysQ"/>
    <property type="match status" value="1"/>
</dbReference>
<dbReference type="PANTHER" id="PTHR43028">
    <property type="entry name" value="3'(2'),5'-BISPHOSPHATE NUCLEOTIDASE 1"/>
    <property type="match status" value="1"/>
</dbReference>
<dbReference type="PRINTS" id="PR00377">
    <property type="entry name" value="IMPHPHTASES"/>
</dbReference>
<feature type="binding site" evidence="6">
    <location>
        <position position="118"/>
    </location>
    <ligand>
        <name>Mg(2+)</name>
        <dbReference type="ChEBI" id="CHEBI:18420"/>
        <label>1</label>
        <note>catalytic</note>
    </ligand>
</feature>
<dbReference type="Pfam" id="PF00459">
    <property type="entry name" value="Inositol_P"/>
    <property type="match status" value="1"/>
</dbReference>
<feature type="binding site" evidence="6">
    <location>
        <position position="116"/>
    </location>
    <ligand>
        <name>Mg(2+)</name>
        <dbReference type="ChEBI" id="CHEBI:18420"/>
        <label>1</label>
        <note>catalytic</note>
    </ligand>
</feature>
<dbReference type="PROSITE" id="PS00629">
    <property type="entry name" value="IMP_1"/>
    <property type="match status" value="1"/>
</dbReference>
<dbReference type="STRING" id="549386.SAMN02927923_00619"/>
<keyword evidence="8" id="KW-1185">Reference proteome</keyword>
<dbReference type="InterPro" id="IPR050725">
    <property type="entry name" value="CysQ/Inositol_MonoPase"/>
</dbReference>
<feature type="binding site" evidence="6">
    <location>
        <position position="100"/>
    </location>
    <ligand>
        <name>Mg(2+)</name>
        <dbReference type="ChEBI" id="CHEBI:18420"/>
        <label>1</label>
        <note>catalytic</note>
    </ligand>
</feature>
<evidence type="ECO:0000256" key="1">
    <source>
        <dbReference type="ARBA" id="ARBA00001625"/>
    </source>
</evidence>